<evidence type="ECO:0000256" key="3">
    <source>
        <dbReference type="ARBA" id="ARBA00038054"/>
    </source>
</evidence>
<keyword evidence="6" id="KW-1185">Reference proteome</keyword>
<evidence type="ECO:0000313" key="5">
    <source>
        <dbReference type="EMBL" id="VBB05885.1"/>
    </source>
</evidence>
<dbReference type="OrthoDB" id="9794638at2"/>
<dbReference type="EMBL" id="UPPP01000060">
    <property type="protein sequence ID" value="VBB05885.1"/>
    <property type="molecule type" value="Genomic_DNA"/>
</dbReference>
<dbReference type="Proteomes" id="UP000277811">
    <property type="component" value="Unassembled WGS sequence"/>
</dbReference>
<evidence type="ECO:0000313" key="6">
    <source>
        <dbReference type="Proteomes" id="UP000277811"/>
    </source>
</evidence>
<dbReference type="Gene3D" id="2.30.110.10">
    <property type="entry name" value="Electron Transport, Fmn-binding Protein, Chain A"/>
    <property type="match status" value="1"/>
</dbReference>
<evidence type="ECO:0000259" key="4">
    <source>
        <dbReference type="SMART" id="SM00903"/>
    </source>
</evidence>
<dbReference type="InterPro" id="IPR012349">
    <property type="entry name" value="Split_barrel_FMN-bd"/>
</dbReference>
<protein>
    <recommendedName>
        <fullName evidence="4">Flavin reductase like domain-containing protein</fullName>
    </recommendedName>
</protein>
<dbReference type="PANTHER" id="PTHR43567:SF1">
    <property type="entry name" value="FLAVOREDOXIN"/>
    <property type="match status" value="1"/>
</dbReference>
<feature type="domain" description="Flavin reductase like" evidence="4">
    <location>
        <begin position="11"/>
        <end position="148"/>
    </location>
</feature>
<dbReference type="InterPro" id="IPR002563">
    <property type="entry name" value="Flavin_Rdtase-like_dom"/>
</dbReference>
<dbReference type="SMART" id="SM00903">
    <property type="entry name" value="Flavin_Reduct"/>
    <property type="match status" value="1"/>
</dbReference>
<name>A0A498R417_9FIRM</name>
<comment type="similarity">
    <text evidence="3">Belongs to the flavoredoxin family.</text>
</comment>
<dbReference type="SUPFAM" id="SSF50475">
    <property type="entry name" value="FMN-binding split barrel"/>
    <property type="match status" value="1"/>
</dbReference>
<keyword evidence="2" id="KW-0285">Flavoprotein</keyword>
<sequence length="187" mass="20611">MKKIKMQNRPSGPFPTILVGADVNGRPDYTTVGACGVVSMEPVLYISLKDTHHSTGGVKENGYFSVNIPSADLVQKTDFCGVVSGKTVDKSGLFTPFYDEQGKAPMISECPINILCKVIQSMPMSGFEMFFGEIVAVYVSEDCLKDGQIDPEKVNPVMMMYPYYFELGQKIGTIYQDGLNYKKSLNT</sequence>
<proteinExistence type="inferred from homology"/>
<dbReference type="PANTHER" id="PTHR43567">
    <property type="entry name" value="FLAVOREDOXIN-RELATED-RELATED"/>
    <property type="match status" value="1"/>
</dbReference>
<reference evidence="5 6" key="1">
    <citation type="submission" date="2018-06" db="EMBL/GenBank/DDBJ databases">
        <authorList>
            <person name="Strepis N."/>
        </authorList>
    </citation>
    <scope>NUCLEOTIDE SEQUENCE [LARGE SCALE GENOMIC DNA]</scope>
    <source>
        <strain evidence="5">LUCI</strain>
    </source>
</reference>
<comment type="cofactor">
    <cofactor evidence="1">
        <name>FMN</name>
        <dbReference type="ChEBI" id="CHEBI:58210"/>
    </cofactor>
</comment>
<dbReference type="GO" id="GO:0016646">
    <property type="term" value="F:oxidoreductase activity, acting on the CH-NH group of donors, NAD or NADP as acceptor"/>
    <property type="evidence" value="ECO:0007669"/>
    <property type="project" value="UniProtKB-ARBA"/>
</dbReference>
<dbReference type="AlphaFoldDB" id="A0A498R417"/>
<dbReference type="GO" id="GO:0010181">
    <property type="term" value="F:FMN binding"/>
    <property type="evidence" value="ECO:0007669"/>
    <property type="project" value="InterPro"/>
</dbReference>
<dbReference type="Pfam" id="PF01613">
    <property type="entry name" value="Flavin_Reduct"/>
    <property type="match status" value="1"/>
</dbReference>
<dbReference type="InterPro" id="IPR052174">
    <property type="entry name" value="Flavoredoxin"/>
</dbReference>
<gene>
    <name evidence="5" type="ORF">LUCI_1096</name>
</gene>
<dbReference type="RefSeq" id="WP_122626855.1">
    <property type="nucleotide sequence ID" value="NZ_UPPP01000060.1"/>
</dbReference>
<organism evidence="5 6">
    <name type="scientific">Lucifera butyrica</name>
    <dbReference type="NCBI Taxonomy" id="1351585"/>
    <lineage>
        <taxon>Bacteria</taxon>
        <taxon>Bacillati</taxon>
        <taxon>Bacillota</taxon>
        <taxon>Negativicutes</taxon>
        <taxon>Veillonellales</taxon>
        <taxon>Veillonellaceae</taxon>
        <taxon>Lucifera</taxon>
    </lineage>
</organism>
<evidence type="ECO:0000256" key="2">
    <source>
        <dbReference type="ARBA" id="ARBA00022630"/>
    </source>
</evidence>
<accession>A0A498R417</accession>
<evidence type="ECO:0000256" key="1">
    <source>
        <dbReference type="ARBA" id="ARBA00001917"/>
    </source>
</evidence>